<dbReference type="EMBL" id="AZBU02000004">
    <property type="protein sequence ID" value="TKR80132.1"/>
    <property type="molecule type" value="Genomic_DNA"/>
</dbReference>
<reference evidence="2 3" key="1">
    <citation type="journal article" date="2015" name="Genome Biol.">
        <title>Comparative genomics of Steinernema reveals deeply conserved gene regulatory networks.</title>
        <authorList>
            <person name="Dillman A.R."/>
            <person name="Macchietto M."/>
            <person name="Porter C.F."/>
            <person name="Rogers A."/>
            <person name="Williams B."/>
            <person name="Antoshechkin I."/>
            <person name="Lee M.M."/>
            <person name="Goodwin Z."/>
            <person name="Lu X."/>
            <person name="Lewis E.E."/>
            <person name="Goodrich-Blair H."/>
            <person name="Stock S.P."/>
            <person name="Adams B.J."/>
            <person name="Sternberg P.W."/>
            <person name="Mortazavi A."/>
        </authorList>
    </citation>
    <scope>NUCLEOTIDE SEQUENCE [LARGE SCALE GENOMIC DNA]</scope>
    <source>
        <strain evidence="2 3">ALL</strain>
    </source>
</reference>
<dbReference type="Proteomes" id="UP000298663">
    <property type="component" value="Unassembled WGS sequence"/>
</dbReference>
<dbReference type="GO" id="GO:0016491">
    <property type="term" value="F:oxidoreductase activity"/>
    <property type="evidence" value="ECO:0007669"/>
    <property type="project" value="InterPro"/>
</dbReference>
<evidence type="ECO:0000313" key="2">
    <source>
        <dbReference type="EMBL" id="TKR80132.1"/>
    </source>
</evidence>
<sequence>MARGPALVTTYKLNKPLSGIFSREKDMKVTGGRHPVWAKYRIGYDEEGRIQALDVKATRMEVSRSGRYQLRGSLQRRHLLQYSQRPLRVLALQDKHRFEHGLPRKNKFVKRGAAMTCCRFGVIQ</sequence>
<name>A0A4U5NC67_STECR</name>
<evidence type="ECO:0000259" key="1">
    <source>
        <dbReference type="Pfam" id="PF02738"/>
    </source>
</evidence>
<feature type="domain" description="Aldehyde oxidase/xanthine dehydrogenase first molybdopterin binding" evidence="1">
    <location>
        <begin position="6"/>
        <end position="58"/>
    </location>
</feature>
<accession>A0A4U5NC67</accession>
<dbReference type="OrthoDB" id="8300278at2759"/>
<evidence type="ECO:0000313" key="3">
    <source>
        <dbReference type="Proteomes" id="UP000298663"/>
    </source>
</evidence>
<proteinExistence type="predicted"/>
<keyword evidence="3" id="KW-1185">Reference proteome</keyword>
<dbReference type="Gene3D" id="3.30.365.10">
    <property type="entry name" value="Aldehyde oxidase/xanthine dehydrogenase, molybdopterin binding domain"/>
    <property type="match status" value="1"/>
</dbReference>
<dbReference type="InterPro" id="IPR008274">
    <property type="entry name" value="AldOxase/xan_DH_MoCoBD1"/>
</dbReference>
<organism evidence="2 3">
    <name type="scientific">Steinernema carpocapsae</name>
    <name type="common">Entomopathogenic nematode</name>
    <dbReference type="NCBI Taxonomy" id="34508"/>
    <lineage>
        <taxon>Eukaryota</taxon>
        <taxon>Metazoa</taxon>
        <taxon>Ecdysozoa</taxon>
        <taxon>Nematoda</taxon>
        <taxon>Chromadorea</taxon>
        <taxon>Rhabditida</taxon>
        <taxon>Tylenchina</taxon>
        <taxon>Panagrolaimomorpha</taxon>
        <taxon>Strongyloidoidea</taxon>
        <taxon>Steinernematidae</taxon>
        <taxon>Steinernema</taxon>
    </lineage>
</organism>
<comment type="caution">
    <text evidence="2">The sequence shown here is derived from an EMBL/GenBank/DDBJ whole genome shotgun (WGS) entry which is preliminary data.</text>
</comment>
<dbReference type="Pfam" id="PF02738">
    <property type="entry name" value="MoCoBD_1"/>
    <property type="match status" value="1"/>
</dbReference>
<reference evidence="2 3" key="2">
    <citation type="journal article" date="2019" name="G3 (Bethesda)">
        <title>Hybrid Assembly of the Genome of the Entomopathogenic Nematode Steinernema carpocapsae Identifies the X-Chromosome.</title>
        <authorList>
            <person name="Serra L."/>
            <person name="Macchietto M."/>
            <person name="Macias-Munoz A."/>
            <person name="McGill C.J."/>
            <person name="Rodriguez I.M."/>
            <person name="Rodriguez B."/>
            <person name="Murad R."/>
            <person name="Mortazavi A."/>
        </authorList>
    </citation>
    <scope>NUCLEOTIDE SEQUENCE [LARGE SCALE GENOMIC DNA]</scope>
    <source>
        <strain evidence="2 3">ALL</strain>
    </source>
</reference>
<dbReference type="AlphaFoldDB" id="A0A4U5NC67"/>
<gene>
    <name evidence="2" type="ORF">L596_014255</name>
</gene>
<dbReference type="InterPro" id="IPR037165">
    <property type="entry name" value="AldOxase/xan_DH_Mopterin-bd_sf"/>
</dbReference>
<dbReference type="SUPFAM" id="SSF56003">
    <property type="entry name" value="Molybdenum cofactor-binding domain"/>
    <property type="match status" value="1"/>
</dbReference>
<protein>
    <recommendedName>
        <fullName evidence="1">Aldehyde oxidase/xanthine dehydrogenase first molybdopterin binding domain-containing protein</fullName>
    </recommendedName>
</protein>